<dbReference type="EMBL" id="CAADFT010000173">
    <property type="protein sequence ID" value="VFK49315.1"/>
    <property type="molecule type" value="Genomic_DNA"/>
</dbReference>
<dbReference type="Pfam" id="PF00892">
    <property type="entry name" value="EamA"/>
    <property type="match status" value="1"/>
</dbReference>
<evidence type="ECO:0000313" key="3">
    <source>
        <dbReference type="EMBL" id="VFK49315.1"/>
    </source>
</evidence>
<reference evidence="3" key="1">
    <citation type="submission" date="2019-02" db="EMBL/GenBank/DDBJ databases">
        <authorList>
            <person name="Gruber-Vodicka R. H."/>
            <person name="Seah K. B. B."/>
        </authorList>
    </citation>
    <scope>NUCLEOTIDE SEQUENCE</scope>
    <source>
        <strain evidence="3">BECK_BZ125</strain>
    </source>
</reference>
<keyword evidence="1" id="KW-0812">Transmembrane</keyword>
<keyword evidence="1" id="KW-0472">Membrane</keyword>
<gene>
    <name evidence="3" type="ORF">BECKTC1821E_GA0114239_11731</name>
</gene>
<organism evidence="3">
    <name type="scientific">Candidatus Kentrum sp. TC</name>
    <dbReference type="NCBI Taxonomy" id="2126339"/>
    <lineage>
        <taxon>Bacteria</taxon>
        <taxon>Pseudomonadati</taxon>
        <taxon>Pseudomonadota</taxon>
        <taxon>Gammaproteobacteria</taxon>
        <taxon>Candidatus Kentrum</taxon>
    </lineage>
</organism>
<dbReference type="AlphaFoldDB" id="A0A450Z685"/>
<feature type="transmembrane region" description="Helical" evidence="1">
    <location>
        <begin position="28"/>
        <end position="44"/>
    </location>
</feature>
<dbReference type="GO" id="GO:0016020">
    <property type="term" value="C:membrane"/>
    <property type="evidence" value="ECO:0007669"/>
    <property type="project" value="InterPro"/>
</dbReference>
<dbReference type="InterPro" id="IPR000620">
    <property type="entry name" value="EamA_dom"/>
</dbReference>
<name>A0A450Z685_9GAMM</name>
<keyword evidence="1" id="KW-1133">Transmembrane helix</keyword>
<dbReference type="SUPFAM" id="SSF103481">
    <property type="entry name" value="Multidrug resistance efflux transporter EmrE"/>
    <property type="match status" value="1"/>
</dbReference>
<sequence>MAGVASSLGLILYSRGLATGPAAIVVPVFNAYAFITVLLSISFLKERLRPMQTLAILGIIGGVILLRI</sequence>
<accession>A0A450Z685</accession>
<proteinExistence type="predicted"/>
<dbReference type="Gene3D" id="1.10.3730.20">
    <property type="match status" value="1"/>
</dbReference>
<protein>
    <submittedName>
        <fullName evidence="3">EamA-like transporter family protein</fullName>
    </submittedName>
</protein>
<evidence type="ECO:0000256" key="1">
    <source>
        <dbReference type="SAM" id="Phobius"/>
    </source>
</evidence>
<dbReference type="InterPro" id="IPR037185">
    <property type="entry name" value="EmrE-like"/>
</dbReference>
<evidence type="ECO:0000259" key="2">
    <source>
        <dbReference type="Pfam" id="PF00892"/>
    </source>
</evidence>
<feature type="domain" description="EamA" evidence="2">
    <location>
        <begin position="3"/>
        <end position="66"/>
    </location>
</feature>